<organism evidence="2">
    <name type="scientific">Kwoniella bestiolae CBS 10118</name>
    <dbReference type="NCBI Taxonomy" id="1296100"/>
    <lineage>
        <taxon>Eukaryota</taxon>
        <taxon>Fungi</taxon>
        <taxon>Dikarya</taxon>
        <taxon>Basidiomycota</taxon>
        <taxon>Agaricomycotina</taxon>
        <taxon>Tremellomycetes</taxon>
        <taxon>Tremellales</taxon>
        <taxon>Cryptococcaceae</taxon>
        <taxon>Kwoniella</taxon>
    </lineage>
</organism>
<protein>
    <recommendedName>
        <fullName evidence="5">Mediator complex subunit 16</fullName>
    </recommendedName>
</protein>
<sequence length="876" mass="96245">MDGDNEPDIDGNAGETSKAGLRRMRRLANEVPHLRSNPRGAIHPSTSTLIYPTPSSTNTQGYLTSSIFSSSHPKRLTFPSILPPGEQISTSPDGQWTTVFHATPTADTRGTLAIYNSDQLLSPTSISNTIIPLSTFALPSPPISIPHLYPPRTHLTSSRSRSAGPNPLDVNYELENGPSFIVLLETSLLYFYPTPVLNGQITSWTMTYLTSPIHRRYHIASNSADGFTPEGFRIRRGWTGLIPNNTGIWVGWEDEVGERGVGRVEVGRDKFGKIYLQCIPMPTLPRVEKIPFAENGEEYREELQSVVFVSLHHEDSTGFKKEKINGMQVDGDGDGSNKKDEKDVERVGAVLIFNDTSFTSSSSACRTRIQVHSFERREIELAQGFNDISSGNGEMVSSWDWSTVPRPVHHYASPTNTSILALHPLSSLPPYSLALAIISQPSGLSLIHLNLLADQWTTVGDPIDLDELRGEVDLGLVVSQGVSRGQSGLVAVIGKEAAPALVVVPRLDGQPTLAEPSTESSLAVDAATSIILAEKDGVDWSDVMRSAIGATGVGKRKDLIAEISEQTYKLSMDQVDIDELGLLLRVQIALFSLTDDPRLDLASDILRLKEASNLVDRCAIFEEDGKITFDLDSIWPLIGLMEWSINHISTSMRELILLGAQMEYSASDDIDLEQPSSTIILLQLGYRQLVIKLLSQLNTLIGFLDRLDRPILQPESKVLPAPLKRDAMATIIARDRIRDVAYANGVDLMQWGKALEGLSTRDIPQDTLNNCLYTLSLVPLKDHLPKIIENLPNSSDLFLSNTSTSQVYDSITYLPLSSSSDSRVKCERCEGMTEELGSLSVMGGNSGRGDISPWLGWKEGFKRCLCGGNWVRWVSK</sequence>
<gene>
    <name evidence="2" type="ORF">I302_00088</name>
    <name evidence="3" type="ORF">I302_101407</name>
</gene>
<feature type="compositionally biased region" description="Polar residues" evidence="1">
    <location>
        <begin position="44"/>
        <end position="56"/>
    </location>
</feature>
<dbReference type="VEuPathDB" id="FungiDB:I302_00088"/>
<evidence type="ECO:0000256" key="1">
    <source>
        <dbReference type="SAM" id="MobiDB-lite"/>
    </source>
</evidence>
<feature type="region of interest" description="Disordered" evidence="1">
    <location>
        <begin position="35"/>
        <end position="56"/>
    </location>
</feature>
<proteinExistence type="predicted"/>
<evidence type="ECO:0000313" key="4">
    <source>
        <dbReference type="Proteomes" id="UP000092730"/>
    </source>
</evidence>
<dbReference type="GeneID" id="30204487"/>
<feature type="region of interest" description="Disordered" evidence="1">
    <location>
        <begin position="1"/>
        <end position="21"/>
    </location>
</feature>
<reference evidence="3" key="2">
    <citation type="submission" date="2013-07" db="EMBL/GenBank/DDBJ databases">
        <authorList>
            <consortium name="The Broad Institute Genome Sequencing Platform"/>
            <person name="Cuomo C."/>
            <person name="Litvintseva A."/>
            <person name="Chen Y."/>
            <person name="Heitman J."/>
            <person name="Sun S."/>
            <person name="Springer D."/>
            <person name="Dromer F."/>
            <person name="Young S.K."/>
            <person name="Zeng Q."/>
            <person name="Gargeya S."/>
            <person name="Fitzgerald M."/>
            <person name="Abouelleil A."/>
            <person name="Alvarado L."/>
            <person name="Berlin A.M."/>
            <person name="Chapman S.B."/>
            <person name="Dewar J."/>
            <person name="Goldberg J."/>
            <person name="Griggs A."/>
            <person name="Gujja S."/>
            <person name="Hansen M."/>
            <person name="Howarth C."/>
            <person name="Imamovic A."/>
            <person name="Larimer J."/>
            <person name="McCowan C."/>
            <person name="Murphy C."/>
            <person name="Pearson M."/>
            <person name="Priest M."/>
            <person name="Roberts A."/>
            <person name="Saif S."/>
            <person name="Shea T."/>
            <person name="Sykes S."/>
            <person name="Wortman J."/>
            <person name="Nusbaum C."/>
            <person name="Birren B."/>
        </authorList>
    </citation>
    <scope>NUCLEOTIDE SEQUENCE</scope>
    <source>
        <strain evidence="3">CBS 10118</strain>
    </source>
</reference>
<reference evidence="3" key="4">
    <citation type="submission" date="2024-02" db="EMBL/GenBank/DDBJ databases">
        <title>Comparative genomics of Cryptococcus and Kwoniella reveals pathogenesis evolution and contrasting modes of karyotype evolution via chromosome fusion or intercentromeric recombination.</title>
        <authorList>
            <person name="Coelho M.A."/>
            <person name="David-Palma M."/>
            <person name="Shea T."/>
            <person name="Bowers K."/>
            <person name="McGinley-Smith S."/>
            <person name="Mohammad A.W."/>
            <person name="Gnirke A."/>
            <person name="Yurkov A.M."/>
            <person name="Nowrousian M."/>
            <person name="Sun S."/>
            <person name="Cuomo C.A."/>
            <person name="Heitman J."/>
        </authorList>
    </citation>
    <scope>NUCLEOTIDE SEQUENCE</scope>
    <source>
        <strain evidence="3">CBS 10118</strain>
    </source>
</reference>
<reference evidence="2" key="1">
    <citation type="submission" date="2013-07" db="EMBL/GenBank/DDBJ databases">
        <title>The Genome Sequence of Cryptococcus bestiolae CBS10118.</title>
        <authorList>
            <consortium name="The Broad Institute Genome Sequencing Platform"/>
            <person name="Cuomo C."/>
            <person name="Litvintseva A."/>
            <person name="Chen Y."/>
            <person name="Heitman J."/>
            <person name="Sun S."/>
            <person name="Springer D."/>
            <person name="Dromer F."/>
            <person name="Young S.K."/>
            <person name="Zeng Q."/>
            <person name="Gargeya S."/>
            <person name="Fitzgerald M."/>
            <person name="Abouelleil A."/>
            <person name="Alvarado L."/>
            <person name="Berlin A.M."/>
            <person name="Chapman S.B."/>
            <person name="Dewar J."/>
            <person name="Goldberg J."/>
            <person name="Griggs A."/>
            <person name="Gujja S."/>
            <person name="Hansen M."/>
            <person name="Howarth C."/>
            <person name="Imamovic A."/>
            <person name="Larimer J."/>
            <person name="McCowan C."/>
            <person name="Murphy C."/>
            <person name="Pearson M."/>
            <person name="Priest M."/>
            <person name="Roberts A."/>
            <person name="Saif S."/>
            <person name="Shea T."/>
            <person name="Sykes S."/>
            <person name="Wortman J."/>
            <person name="Nusbaum C."/>
            <person name="Birren B."/>
        </authorList>
    </citation>
    <scope>NUCLEOTIDE SEQUENCE [LARGE SCALE GENOMIC DNA]</scope>
    <source>
        <strain evidence="2">CBS 10118</strain>
    </source>
</reference>
<dbReference type="STRING" id="1296100.A0A1B9GC47"/>
<accession>A0A1B9GC47</accession>
<evidence type="ECO:0000313" key="3">
    <source>
        <dbReference type="EMBL" id="WVW79438.1"/>
    </source>
</evidence>
<dbReference type="AlphaFoldDB" id="A0A1B9GC47"/>
<dbReference type="EMBL" id="CP144541">
    <property type="protein sequence ID" value="WVW79438.1"/>
    <property type="molecule type" value="Genomic_DNA"/>
</dbReference>
<evidence type="ECO:0008006" key="5">
    <source>
        <dbReference type="Google" id="ProtNLM"/>
    </source>
</evidence>
<dbReference type="OrthoDB" id="2535907at2759"/>
<dbReference type="EMBL" id="KI894018">
    <property type="protein sequence ID" value="OCF28600.1"/>
    <property type="molecule type" value="Genomic_DNA"/>
</dbReference>
<dbReference type="Proteomes" id="UP000092730">
    <property type="component" value="Chromosome 1"/>
</dbReference>
<reference evidence="2" key="3">
    <citation type="submission" date="2014-01" db="EMBL/GenBank/DDBJ databases">
        <title>Evolution of pathogenesis and genome organization in the Tremellales.</title>
        <authorList>
            <person name="Cuomo C."/>
            <person name="Litvintseva A."/>
            <person name="Heitman J."/>
            <person name="Chen Y."/>
            <person name="Sun S."/>
            <person name="Springer D."/>
            <person name="Dromer F."/>
            <person name="Young S."/>
            <person name="Zeng Q."/>
            <person name="Chapman S."/>
            <person name="Gujja S."/>
            <person name="Saif S."/>
            <person name="Birren B."/>
        </authorList>
    </citation>
    <scope>NUCLEOTIDE SEQUENCE</scope>
    <source>
        <strain evidence="2">CBS 10118</strain>
    </source>
</reference>
<dbReference type="RefSeq" id="XP_019049670.1">
    <property type="nucleotide sequence ID" value="XM_019186792.1"/>
</dbReference>
<evidence type="ECO:0000313" key="2">
    <source>
        <dbReference type="EMBL" id="OCF28600.1"/>
    </source>
</evidence>
<keyword evidence="4" id="KW-1185">Reference proteome</keyword>
<dbReference type="KEGG" id="kbi:30204487"/>
<name>A0A1B9GC47_9TREE</name>